<feature type="transmembrane region" description="Helical" evidence="2">
    <location>
        <begin position="146"/>
        <end position="168"/>
    </location>
</feature>
<keyword evidence="4" id="KW-1185">Reference proteome</keyword>
<keyword evidence="2" id="KW-0812">Transmembrane</keyword>
<feature type="transmembrane region" description="Helical" evidence="2">
    <location>
        <begin position="70"/>
        <end position="88"/>
    </location>
</feature>
<evidence type="ECO:0000313" key="4">
    <source>
        <dbReference type="Proteomes" id="UP001431429"/>
    </source>
</evidence>
<dbReference type="RefSeq" id="WP_250918353.1">
    <property type="nucleotide sequence ID" value="NZ_JAMQAW010000006.1"/>
</dbReference>
<proteinExistence type="predicted"/>
<comment type="caution">
    <text evidence="3">The sequence shown here is derived from an EMBL/GenBank/DDBJ whole genome shotgun (WGS) entry which is preliminary data.</text>
</comment>
<organism evidence="3 4">
    <name type="scientific">Streptomyces albipurpureus</name>
    <dbReference type="NCBI Taxonomy" id="2897419"/>
    <lineage>
        <taxon>Bacteria</taxon>
        <taxon>Bacillati</taxon>
        <taxon>Actinomycetota</taxon>
        <taxon>Actinomycetes</taxon>
        <taxon>Kitasatosporales</taxon>
        <taxon>Streptomycetaceae</taxon>
        <taxon>Streptomyces</taxon>
    </lineage>
</organism>
<evidence type="ECO:0000256" key="1">
    <source>
        <dbReference type="SAM" id="MobiDB-lite"/>
    </source>
</evidence>
<dbReference type="Proteomes" id="UP001431429">
    <property type="component" value="Unassembled WGS sequence"/>
</dbReference>
<sequence>MRPSDSPDHPSPARHPHGVNPLISELRRGVGPWSALAIALTMGATLVVTADDLDGWQSSWRSVSEVLQPLGLLIGGPMSSAAGCWHGGRERRNRMGELRASGARTPIRQLLLAATPSALWPAVGYLVAAVGALLACSPYAGWGSPFFSVIVVNACALASLGVVGYVIGQLVTWRLLAPVLAGVVFLCLVVPAYVGPEPHWLNPAYQYTPRWDAPLWWYAPASIAWTGGLGTAVFLAYAARRRAIALIPLIVACLAAALLTGDDRPWRLDPNAARLICDDGTPQVCVTAVDQQLLPQVSYALSGVNARLSGIPHAPRRWVDDPGRLQAEDARLPSPEFHSLRGRLREPEEYANWAVGQLFQECWSTHGDGASRLRAGWITRGLVQWLAPSVIFGQGAPWPEAKGYVARLDAKTPAEQRSYLVDYLASTSTDICDPAEVPVP</sequence>
<name>A0ABT0UIT9_9ACTN</name>
<dbReference type="EMBL" id="JAMQAW010000006">
    <property type="protein sequence ID" value="MCM2388010.1"/>
    <property type="molecule type" value="Genomic_DNA"/>
</dbReference>
<feature type="transmembrane region" description="Helical" evidence="2">
    <location>
        <begin position="30"/>
        <end position="50"/>
    </location>
</feature>
<evidence type="ECO:0000256" key="2">
    <source>
        <dbReference type="SAM" id="Phobius"/>
    </source>
</evidence>
<evidence type="ECO:0008006" key="5">
    <source>
        <dbReference type="Google" id="ProtNLM"/>
    </source>
</evidence>
<feature type="transmembrane region" description="Helical" evidence="2">
    <location>
        <begin position="215"/>
        <end position="236"/>
    </location>
</feature>
<feature type="region of interest" description="Disordered" evidence="1">
    <location>
        <begin position="1"/>
        <end position="20"/>
    </location>
</feature>
<evidence type="ECO:0000313" key="3">
    <source>
        <dbReference type="EMBL" id="MCM2388010.1"/>
    </source>
</evidence>
<reference evidence="3" key="1">
    <citation type="submission" date="2022-06" db="EMBL/GenBank/DDBJ databases">
        <title>Genome public.</title>
        <authorList>
            <person name="Sun Q."/>
        </authorList>
    </citation>
    <scope>NUCLEOTIDE SEQUENCE</scope>
    <source>
        <strain evidence="3">CWNU-1</strain>
    </source>
</reference>
<feature type="transmembrane region" description="Helical" evidence="2">
    <location>
        <begin position="109"/>
        <end position="134"/>
    </location>
</feature>
<accession>A0ABT0UIT9</accession>
<keyword evidence="2" id="KW-1133">Transmembrane helix</keyword>
<protein>
    <recommendedName>
        <fullName evidence="5">Integral membrane protein</fullName>
    </recommendedName>
</protein>
<gene>
    <name evidence="3" type="ORF">NBG84_06710</name>
</gene>
<keyword evidence="2" id="KW-0472">Membrane</keyword>
<feature type="transmembrane region" description="Helical" evidence="2">
    <location>
        <begin position="243"/>
        <end position="261"/>
    </location>
</feature>
<feature type="transmembrane region" description="Helical" evidence="2">
    <location>
        <begin position="175"/>
        <end position="195"/>
    </location>
</feature>